<dbReference type="GO" id="GO:0005886">
    <property type="term" value="C:plasma membrane"/>
    <property type="evidence" value="ECO:0007669"/>
    <property type="project" value="UniProtKB-SubCell"/>
</dbReference>
<keyword evidence="4" id="KW-1003">Cell membrane</keyword>
<dbReference type="PANTHER" id="PTHR43298:SF2">
    <property type="entry name" value="FMN_FAD EXPORTER YEEO-RELATED"/>
    <property type="match status" value="1"/>
</dbReference>
<keyword evidence="7" id="KW-0406">Ion transport</keyword>
<keyword evidence="2" id="KW-0813">Transport</keyword>
<name>A0A1R3WZR4_9RHOB</name>
<dbReference type="GO" id="GO:0006811">
    <property type="term" value="P:monoatomic ion transport"/>
    <property type="evidence" value="ECO:0007669"/>
    <property type="project" value="UniProtKB-KW"/>
</dbReference>
<sequence>MPRFSTYATHLRVLLLLGLPLIGGHLAQFAIGLTDTAMLGWYGVAELAAVTVANGSYFIVLFLFGAGFAIAVMPLVAAAAAVGDELAVRRSTRMGLWLSVLFSALVMPLMWWSGPILRALDQPEAVANLAEQYLRIAGWGLFPALLVMVLKSYLAALGHTMAVFWITALAAVLNAVINYALIFGHFGVPELGIRGAAIGSVLSHGISLLAVGVYAVRAMPQHELFRRFWRPDREIFAQVLALGLPIGLTTLSEISVYAASAVMMGWIGTVPLAAHGIVLGIAEAAFMVHLGFGNATTIRAGTAYGLADRDMMRNAALVATVLSQVIALVSVILFLAVPEPLMALFVARDAPARPEIFAVGAGFLAIAAPLQFLIGAQVVAVGLLRGVQDMRVPMVIGALSYTVLGIGASYVLGFTFDLGGAGIWLGLLAGIGCASLLLMRRFWRRGLDRTLIVPAPPTGRPGD</sequence>
<proteinExistence type="predicted"/>
<organism evidence="11 12">
    <name type="scientific">Pontibaca methylaminivorans</name>
    <dbReference type="NCBI Taxonomy" id="515897"/>
    <lineage>
        <taxon>Bacteria</taxon>
        <taxon>Pseudomonadati</taxon>
        <taxon>Pseudomonadota</taxon>
        <taxon>Alphaproteobacteria</taxon>
        <taxon>Rhodobacterales</taxon>
        <taxon>Roseobacteraceae</taxon>
        <taxon>Pontibaca</taxon>
    </lineage>
</organism>
<feature type="transmembrane region" description="Helical" evidence="10">
    <location>
        <begin position="94"/>
        <end position="112"/>
    </location>
</feature>
<feature type="transmembrane region" description="Helical" evidence="10">
    <location>
        <begin position="418"/>
        <end position="439"/>
    </location>
</feature>
<evidence type="ECO:0000256" key="2">
    <source>
        <dbReference type="ARBA" id="ARBA00022448"/>
    </source>
</evidence>
<dbReference type="RefSeq" id="WP_076649699.1">
    <property type="nucleotide sequence ID" value="NZ_FTPS01000001.1"/>
</dbReference>
<dbReference type="GO" id="GO:0015297">
    <property type="term" value="F:antiporter activity"/>
    <property type="evidence" value="ECO:0007669"/>
    <property type="project" value="UniProtKB-KW"/>
</dbReference>
<evidence type="ECO:0000256" key="7">
    <source>
        <dbReference type="ARBA" id="ARBA00023065"/>
    </source>
</evidence>
<feature type="transmembrane region" description="Helical" evidence="10">
    <location>
        <begin position="132"/>
        <end position="150"/>
    </location>
</feature>
<dbReference type="PANTHER" id="PTHR43298">
    <property type="entry name" value="MULTIDRUG RESISTANCE PROTEIN NORM-RELATED"/>
    <property type="match status" value="1"/>
</dbReference>
<feature type="transmembrane region" description="Helical" evidence="10">
    <location>
        <begin position="356"/>
        <end position="380"/>
    </location>
</feature>
<feature type="transmembrane region" description="Helical" evidence="10">
    <location>
        <begin position="392"/>
        <end position="412"/>
    </location>
</feature>
<accession>A0A1R3WZR4</accession>
<dbReference type="NCBIfam" id="TIGR00797">
    <property type="entry name" value="matE"/>
    <property type="match status" value="1"/>
</dbReference>
<dbReference type="InterPro" id="IPR048279">
    <property type="entry name" value="MdtK-like"/>
</dbReference>
<keyword evidence="6 10" id="KW-1133">Transmembrane helix</keyword>
<evidence type="ECO:0000256" key="3">
    <source>
        <dbReference type="ARBA" id="ARBA00022449"/>
    </source>
</evidence>
<evidence type="ECO:0000256" key="8">
    <source>
        <dbReference type="ARBA" id="ARBA00023136"/>
    </source>
</evidence>
<feature type="transmembrane region" description="Helical" evidence="10">
    <location>
        <begin position="162"/>
        <end position="183"/>
    </location>
</feature>
<dbReference type="PIRSF" id="PIRSF006603">
    <property type="entry name" value="DinF"/>
    <property type="match status" value="1"/>
</dbReference>
<evidence type="ECO:0000256" key="6">
    <source>
        <dbReference type="ARBA" id="ARBA00022989"/>
    </source>
</evidence>
<dbReference type="CDD" id="cd13131">
    <property type="entry name" value="MATE_NorM_like"/>
    <property type="match status" value="1"/>
</dbReference>
<evidence type="ECO:0000256" key="10">
    <source>
        <dbReference type="SAM" id="Phobius"/>
    </source>
</evidence>
<dbReference type="Pfam" id="PF01554">
    <property type="entry name" value="MatE"/>
    <property type="match status" value="2"/>
</dbReference>
<evidence type="ECO:0000256" key="9">
    <source>
        <dbReference type="ARBA" id="ARBA00031636"/>
    </source>
</evidence>
<evidence type="ECO:0000256" key="4">
    <source>
        <dbReference type="ARBA" id="ARBA00022475"/>
    </source>
</evidence>
<protein>
    <recommendedName>
        <fullName evidence="9">Multidrug-efflux transporter</fullName>
    </recommendedName>
</protein>
<gene>
    <name evidence="11" type="ORF">SAMN05421849_1981</name>
</gene>
<dbReference type="OrthoDB" id="9780160at2"/>
<dbReference type="InterPro" id="IPR002528">
    <property type="entry name" value="MATE_fam"/>
</dbReference>
<dbReference type="EMBL" id="FTPS01000001">
    <property type="protein sequence ID" value="SIT83792.1"/>
    <property type="molecule type" value="Genomic_DNA"/>
</dbReference>
<dbReference type="AlphaFoldDB" id="A0A1R3WZR4"/>
<keyword evidence="3" id="KW-0050">Antiport</keyword>
<keyword evidence="5 10" id="KW-0812">Transmembrane</keyword>
<reference evidence="11 12" key="1">
    <citation type="submission" date="2017-01" db="EMBL/GenBank/DDBJ databases">
        <authorList>
            <person name="Mah S.A."/>
            <person name="Swanson W.J."/>
            <person name="Moy G.W."/>
            <person name="Vacquier V.D."/>
        </authorList>
    </citation>
    <scope>NUCLEOTIDE SEQUENCE [LARGE SCALE GENOMIC DNA]</scope>
    <source>
        <strain evidence="11 12">DSM 21219</strain>
    </source>
</reference>
<feature type="transmembrane region" description="Helical" evidence="10">
    <location>
        <begin position="236"/>
        <end position="260"/>
    </location>
</feature>
<keyword evidence="12" id="KW-1185">Reference proteome</keyword>
<evidence type="ECO:0000313" key="11">
    <source>
        <dbReference type="EMBL" id="SIT83792.1"/>
    </source>
</evidence>
<dbReference type="GO" id="GO:0042910">
    <property type="term" value="F:xenobiotic transmembrane transporter activity"/>
    <property type="evidence" value="ECO:0007669"/>
    <property type="project" value="InterPro"/>
</dbReference>
<keyword evidence="8 10" id="KW-0472">Membrane</keyword>
<comment type="subcellular location">
    <subcellularLocation>
        <location evidence="1">Cell inner membrane</location>
        <topology evidence="1">Multi-pass membrane protein</topology>
    </subcellularLocation>
</comment>
<feature type="transmembrane region" description="Helical" evidence="10">
    <location>
        <begin position="314"/>
        <end position="336"/>
    </location>
</feature>
<feature type="transmembrane region" description="Helical" evidence="10">
    <location>
        <begin position="56"/>
        <end position="82"/>
    </location>
</feature>
<feature type="transmembrane region" description="Helical" evidence="10">
    <location>
        <begin position="195"/>
        <end position="216"/>
    </location>
</feature>
<dbReference type="Proteomes" id="UP000192455">
    <property type="component" value="Unassembled WGS sequence"/>
</dbReference>
<evidence type="ECO:0000313" key="12">
    <source>
        <dbReference type="Proteomes" id="UP000192455"/>
    </source>
</evidence>
<dbReference type="InterPro" id="IPR050222">
    <property type="entry name" value="MATE_MdtK"/>
</dbReference>
<evidence type="ECO:0000256" key="5">
    <source>
        <dbReference type="ARBA" id="ARBA00022692"/>
    </source>
</evidence>
<evidence type="ECO:0000256" key="1">
    <source>
        <dbReference type="ARBA" id="ARBA00004429"/>
    </source>
</evidence>
<dbReference type="STRING" id="515897.SAMN05421849_1981"/>
<feature type="transmembrane region" description="Helical" evidence="10">
    <location>
        <begin position="272"/>
        <end position="293"/>
    </location>
</feature>